<dbReference type="AlphaFoldDB" id="A0A915IAT6"/>
<dbReference type="Proteomes" id="UP000887565">
    <property type="component" value="Unplaced"/>
</dbReference>
<proteinExistence type="predicted"/>
<keyword evidence="1" id="KW-1185">Reference proteome</keyword>
<organism evidence="1 2">
    <name type="scientific">Romanomermis culicivorax</name>
    <name type="common">Nematode worm</name>
    <dbReference type="NCBI Taxonomy" id="13658"/>
    <lineage>
        <taxon>Eukaryota</taxon>
        <taxon>Metazoa</taxon>
        <taxon>Ecdysozoa</taxon>
        <taxon>Nematoda</taxon>
        <taxon>Enoplea</taxon>
        <taxon>Dorylaimia</taxon>
        <taxon>Mermithida</taxon>
        <taxon>Mermithoidea</taxon>
        <taxon>Mermithidae</taxon>
        <taxon>Romanomermis</taxon>
    </lineage>
</organism>
<accession>A0A915IAT6</accession>
<sequence length="116" mass="14028">MLKFRKISNKLILLSAFYSKIAVLKHCWFNNDHFLPKIKAFDRLLLQKKEFYAEISWRLLEHYEEVNLLKLRKKLKFSSLIEVLSTSIVEQIFQQTIPEHNDFESHEKSTIYKRVI</sequence>
<evidence type="ECO:0000313" key="1">
    <source>
        <dbReference type="Proteomes" id="UP000887565"/>
    </source>
</evidence>
<protein>
    <submittedName>
        <fullName evidence="2">Maturase K</fullName>
    </submittedName>
</protein>
<dbReference type="WBParaSite" id="nRc.2.0.1.t10883-RA">
    <property type="protein sequence ID" value="nRc.2.0.1.t10883-RA"/>
    <property type="gene ID" value="nRc.2.0.1.g10883"/>
</dbReference>
<name>A0A915IAT6_ROMCU</name>
<evidence type="ECO:0000313" key="2">
    <source>
        <dbReference type="WBParaSite" id="nRc.2.0.1.t10883-RA"/>
    </source>
</evidence>
<reference evidence="2" key="1">
    <citation type="submission" date="2022-11" db="UniProtKB">
        <authorList>
            <consortium name="WormBaseParasite"/>
        </authorList>
    </citation>
    <scope>IDENTIFICATION</scope>
</reference>